<comment type="caution">
    <text evidence="1">The sequence shown here is derived from an EMBL/GenBank/DDBJ whole genome shotgun (WGS) entry which is preliminary data.</text>
</comment>
<sequence length="146" mass="16076">MRCNADFILNYSCRCDGTDSNLQQYFDLCSYLTRDKFGHTKSDRSSGLLGALKSTDLVLGTRNANLESYRLSINSCICYGISVTGRVAENVSAGGSHDRTLRGSHGMRALACLQAILDVIQPTMEKAELMLLGSILNADRSKRVRF</sequence>
<dbReference type="Proteomes" id="UP000032360">
    <property type="component" value="Unassembled WGS sequence"/>
</dbReference>
<protein>
    <submittedName>
        <fullName evidence="1">Uncharacterized protein</fullName>
    </submittedName>
</protein>
<evidence type="ECO:0000313" key="2">
    <source>
        <dbReference type="Proteomes" id="UP000032360"/>
    </source>
</evidence>
<name>A0A0D8HG60_9ACTN</name>
<dbReference type="EMBL" id="JXYS01000073">
    <property type="protein sequence ID" value="KJF16807.1"/>
    <property type="molecule type" value="Genomic_DNA"/>
</dbReference>
<dbReference type="AlphaFoldDB" id="A0A0D8HG60"/>
<evidence type="ECO:0000313" key="1">
    <source>
        <dbReference type="EMBL" id="KJF16807.1"/>
    </source>
</evidence>
<organism evidence="1 2">
    <name type="scientific">Acidithrix ferrooxidans</name>
    <dbReference type="NCBI Taxonomy" id="1280514"/>
    <lineage>
        <taxon>Bacteria</taxon>
        <taxon>Bacillati</taxon>
        <taxon>Actinomycetota</taxon>
        <taxon>Acidimicrobiia</taxon>
        <taxon>Acidimicrobiales</taxon>
        <taxon>Acidimicrobiaceae</taxon>
        <taxon>Acidithrix</taxon>
    </lineage>
</organism>
<accession>A0A0D8HG60</accession>
<gene>
    <name evidence="1" type="ORF">AXFE_23080</name>
</gene>
<keyword evidence="2" id="KW-1185">Reference proteome</keyword>
<dbReference type="STRING" id="1280514.AXFE_23080"/>
<proteinExistence type="predicted"/>
<reference evidence="1 2" key="1">
    <citation type="submission" date="2015-01" db="EMBL/GenBank/DDBJ databases">
        <title>Draft genome of the acidophilic iron oxidizer Acidithrix ferrooxidans strain Py-F3.</title>
        <authorList>
            <person name="Poehlein A."/>
            <person name="Eisen S."/>
            <person name="Schloemann M."/>
            <person name="Johnson B.D."/>
            <person name="Daniel R."/>
            <person name="Muehling M."/>
        </authorList>
    </citation>
    <scope>NUCLEOTIDE SEQUENCE [LARGE SCALE GENOMIC DNA]</scope>
    <source>
        <strain evidence="1 2">Py-F3</strain>
    </source>
</reference>